<protein>
    <recommendedName>
        <fullName evidence="16">AAA+ ATPase domain-containing protein</fullName>
    </recommendedName>
</protein>
<dbReference type="FunFam" id="1.10.8.710:FF:000001">
    <property type="entry name" value="Dynein axonemal heavy chain 2"/>
    <property type="match status" value="1"/>
</dbReference>
<dbReference type="Gene3D" id="1.10.8.710">
    <property type="match status" value="1"/>
</dbReference>
<dbReference type="InterPro" id="IPR042222">
    <property type="entry name" value="Dynein_2_N"/>
</dbReference>
<keyword evidence="7" id="KW-0067">ATP-binding</keyword>
<dbReference type="Pfam" id="PF17857">
    <property type="entry name" value="AAA_lid_1"/>
    <property type="match status" value="1"/>
</dbReference>
<feature type="compositionally biased region" description="Polar residues" evidence="15">
    <location>
        <begin position="1791"/>
        <end position="1802"/>
    </location>
</feature>
<keyword evidence="12" id="KW-0206">Cytoskeleton</keyword>
<reference evidence="17" key="1">
    <citation type="submission" date="2021-02" db="EMBL/GenBank/DDBJ databases">
        <authorList>
            <person name="Dougan E. K."/>
            <person name="Rhodes N."/>
            <person name="Thang M."/>
            <person name="Chan C."/>
        </authorList>
    </citation>
    <scope>NUCLEOTIDE SEQUENCE</scope>
</reference>
<evidence type="ECO:0000313" key="17">
    <source>
        <dbReference type="EMBL" id="CAE8613148.1"/>
    </source>
</evidence>
<keyword evidence="13" id="KW-0966">Cell projection</keyword>
<evidence type="ECO:0000256" key="10">
    <source>
        <dbReference type="ARBA" id="ARBA00023069"/>
    </source>
</evidence>
<dbReference type="Pfam" id="PF12775">
    <property type="entry name" value="AAA_7"/>
    <property type="match status" value="1"/>
</dbReference>
<evidence type="ECO:0000256" key="2">
    <source>
        <dbReference type="ARBA" id="ARBA00008887"/>
    </source>
</evidence>
<dbReference type="Gene3D" id="1.20.920.20">
    <property type="match status" value="1"/>
</dbReference>
<dbReference type="Gene3D" id="1.20.920.30">
    <property type="match status" value="1"/>
</dbReference>
<dbReference type="InterPro" id="IPR027417">
    <property type="entry name" value="P-loop_NTPase"/>
</dbReference>
<feature type="non-terminal residue" evidence="17">
    <location>
        <position position="2878"/>
    </location>
</feature>
<dbReference type="FunFam" id="3.40.50.300:FF:000063">
    <property type="entry name" value="dynein heavy chain 6, axonemal"/>
    <property type="match status" value="1"/>
</dbReference>
<comment type="similarity">
    <text evidence="2">Belongs to the dynein heavy chain family.</text>
</comment>
<keyword evidence="11" id="KW-0505">Motor protein</keyword>
<dbReference type="GO" id="GO:0005930">
    <property type="term" value="C:axoneme"/>
    <property type="evidence" value="ECO:0007669"/>
    <property type="project" value="UniProtKB-SubCell"/>
</dbReference>
<evidence type="ECO:0000256" key="15">
    <source>
        <dbReference type="SAM" id="MobiDB-lite"/>
    </source>
</evidence>
<feature type="coiled-coil region" evidence="14">
    <location>
        <begin position="2575"/>
        <end position="2626"/>
    </location>
</feature>
<organism evidence="17 18">
    <name type="scientific">Polarella glacialis</name>
    <name type="common">Dinoflagellate</name>
    <dbReference type="NCBI Taxonomy" id="89957"/>
    <lineage>
        <taxon>Eukaryota</taxon>
        <taxon>Sar</taxon>
        <taxon>Alveolata</taxon>
        <taxon>Dinophyceae</taxon>
        <taxon>Suessiales</taxon>
        <taxon>Suessiaceae</taxon>
        <taxon>Polarella</taxon>
    </lineage>
</organism>
<dbReference type="Pfam" id="PF12780">
    <property type="entry name" value="AAA_8"/>
    <property type="match status" value="1"/>
</dbReference>
<name>A0A813FG30_POLGL</name>
<keyword evidence="18" id="KW-1185">Reference proteome</keyword>
<dbReference type="InterPro" id="IPR024743">
    <property type="entry name" value="Dynein_HC_stalk"/>
</dbReference>
<keyword evidence="3" id="KW-0963">Cytoplasm</keyword>
<keyword evidence="10" id="KW-0969">Cilium</keyword>
<dbReference type="Pfam" id="PF08385">
    <property type="entry name" value="DHC_N1"/>
    <property type="match status" value="1"/>
</dbReference>
<feature type="domain" description="AAA+ ATPase" evidence="16">
    <location>
        <begin position="1943"/>
        <end position="2064"/>
    </location>
</feature>
<keyword evidence="9 14" id="KW-0175">Coiled coil</keyword>
<proteinExistence type="inferred from homology"/>
<comment type="caution">
    <text evidence="17">The sequence shown here is derived from an EMBL/GenBank/DDBJ whole genome shotgun (WGS) entry which is preliminary data.</text>
</comment>
<dbReference type="Gene3D" id="3.40.50.300">
    <property type="entry name" value="P-loop containing nucleotide triphosphate hydrolases"/>
    <property type="match status" value="3"/>
</dbReference>
<gene>
    <name evidence="17" type="ORF">PGLA1383_LOCUS30928</name>
</gene>
<dbReference type="Gene3D" id="1.10.472.130">
    <property type="match status" value="1"/>
</dbReference>
<dbReference type="Pfam" id="PF08393">
    <property type="entry name" value="DHC_N2"/>
    <property type="match status" value="1"/>
</dbReference>
<dbReference type="InterPro" id="IPR042228">
    <property type="entry name" value="Dynein_linker_3"/>
</dbReference>
<evidence type="ECO:0000256" key="13">
    <source>
        <dbReference type="ARBA" id="ARBA00023273"/>
    </source>
</evidence>
<evidence type="ECO:0000259" key="16">
    <source>
        <dbReference type="SMART" id="SM00382"/>
    </source>
</evidence>
<comment type="subcellular location">
    <subcellularLocation>
        <location evidence="1">Cytoplasm</location>
        <location evidence="1">Cytoskeleton</location>
        <location evidence="1">Cilium axoneme</location>
    </subcellularLocation>
</comment>
<sequence length="2878" mass="326662">MPKILIYNELLRELPETFSDLESLYASTLHHLDEYEKRRYLQWEAEAVQEASKKLSMRLLRRHDKTGLLKVNFDPALVRLLREVRFFLIYGLKVPAAALEIFSQVDTYRRWTSQLDHIVELYNSVLTELLPVEEPLLEDRILKMDTALSPGLTELKWRSEERIPDFIEHAMKVVSDVSGVVDIMKGNLRKIASILSHWCKESMLERKRGAKPVSMEEFELSHKARVGVRLMNMTDGGKEIHRFVKDSSESLKISKSAATWKAYVDFVNNVVIEGFVSTIAVSLQYLCEILDPLIIARHEMLPVFDVKIELEGDEINFEPPFADEENTTSSSRPTMRYTVDSWLKDFFAMATVMVRLDTNMGDYLNEIKEHFQMQCLLSLVSELIDNTEAKCMEYRQTFMEHSFLWKDSVDKTFDRFLQEDPKDLVEFCEEGGMDFRAIMNRIKVDLGPPIPSLERFDQEIARFEHLKQELSALRTPTDIHWLRIDAQPVKVTLVNYARKWEGKFTGFLRQFAEDRISSLVAFIDCVKNGLGPPADAENPEDERLLYATMTNIRDVKLARGAMQRLFQPLRDQVLLLKKHHSAISEARLNDLEHAPAQWAEVDRAAFNEKEKILPLQNQEMHKIRVKIDGFKEDVRVFRAEFLDRCPFGSEHAITGNYDRSYAIINEYYERTCEIRARADKFNDLELLFDMAMSDCRPLRDCLENLVLLKTLWDMITLVRETFSDWYNVPWEKIDTEGMVATVRELMGQVKGAPKGLRSWPLYAWVQDEVRNMSTALPLVNELHNDTMRDRHWAMLMAVTKRSFDKGPEFCFRHLLELELHHFSEDVYEIVDQSDKEAKIERKLFSIRNTWSKMTLDFDCARGDCPLLCDLSDTLERLEADSLEMLSMTSQGRFIEFCKPLVDDWSEKLSTVDEVLNVWRKFQINWCRLEPIFMQSDDIRSQLPDESKHFELLDNTWKELMMEVSRSSLVVEICCAEGRAQTLMDISDALDTCERALNDYLEQKKKSFPRFYFVANGALLDILSNGNKPLKVAEYLGDVFDGIRTLDFSKDPKAGRIVCGHVAKDGEAVAWPESPGVCVLEGPVEQYLTHLEGHVRLALREILEQARNSADSWEMDRPRETWLDDYCAQLSLLASQIIWTEETSRAFEDMEAGSETAMRDYKRVNDERIERLIRRVQREKDKELRTKVITIITIDVHSRDVIEAFVVQRLADATDFRWMSQLRFYWSFVPPGSNLVSFTPAAQKTCVIRICDWATVYLYEYVGNVGRLVITPLTDRCYITLTQALNLSMGGAPAGPAGTGKTETTKDLSRALGLPIVVFNCSDQMTYQTTAQIFMGLAQVGAWGCFDEFNRISIEVLSVVSTQYKSVLDAIRANSNTFLFVDEELRLVRTCGAFITMNPGYAGRTELPENLKALFRSVAMIVPNLRFICENMLMSEGFIIARPLAHKFVTLYSLCKDLLSEQMHYDWGLRAVKSLLRQAGALKGKEPQADENLVLFRALRDFNLPKITTQDMPIFLRLIQDLFPGINPAAFKDLKFEKVIITTVKSRCLQPDPGFVLKVADLLDILQVRHCCFIIGPTGCGKTETWKSLSGALKSTNQDCVWEQVNPKAVTSDELYGTIAKGEWRDGAISVIMRNMCKEINGYKASHQHKWIVLDGDIDATWIESMNTVMDDNKVLTLVSNERIPFTPTMRMLLEIQDMKHASPATVSRGGVLFINETDVGWKPFVESWREQMDPVAQSTFYMLFTHQFEENIEQIRKQFAFSCPILDMGFVQTLTCLLDALLLGEAGGTASNETGRSSTTEGVAQHSFPPGGGGGGGGGVAPLKGTFMEQLRSMSLDEQKLVYESFFTFALMWTLGGAVADDKIVNHRRAFSSALRSLARGVKMPDQGECFDYRFDATTKEWTHWQTLVTAYEPVVETMYQNIVISNVELERMKYLLDLHVKRQKPMLLVGVAGTGKTTIVKDYLAEVKAKSDSMNSASINLNSYTTSAALQAIVIGCLEKRSGLTYGPPGHRKCLFFVDDLNMPHVDAYDTQSAIMLMTQVLSYGQVYDRDRLDEKRYIVDLLFTACMNPKAGSFMINSRLQRRFTVATIFAPGVSMISGIYSQILGRHLRAFSAQTQRCTEPIVAATAEVLASIQNSPSFLPSAEKFHYQFNLKDISNIFQGLLCTTSAVFRDAAGPQKFLRVWLHEVARVFSDRLVQESDHKDLQAMIEKAVAKCFVGVGAASNREELFAQPCVVTSFVSEATGPDRHYLPVRDMAQLKSVLEDRLAHYNNENAAMNLVLFDDAVFHICRICRITQNPCGSALLIGVGGSGKQSLARLASYINNQEVLSILVNQQYGMNELKMDLQEFYKKAAVKPALPHTFLLTDSQIIDERFLVCINDMLSSGNVPDLFAREELDGIFLSVRNAAKFAGYADDRESLFQYFIDRVRQNLHLLLCHSPVGSTFRIRGRKFPALISCMVLDVFHAWPRDALIGVADRYLKQLGDVNIQDEDTLATVAIHTAEVHLSVKEANRRYLEEERRYNSTTPKSFLELLNFYVKMLTEKQSSVDYKTRRLEKGLDIMKKVQDGVAGLKEDLQATMIQVEVKKDATEELIQQVTVASAAAAEEQDAAKTEEEKCAGLAEEANNMQVSADKELEEALPAMEKAKAAVDCLDKSSIQELKAFSKPPPECVDVVAACGFLLKQEKRKLDWKGCTKIMNNPAQFLEDVKTFNANVIPEAVLTNTEALMSKPFFNFETMKNKSYAAACLANWVVNIVGYHKIYVKVAPLMERVRAGKETTASATRALAVVRKRVAEVEASVAALAEYRVGQIDAWAVQRQKGEGSQGVQGRYASSTLQAFCSRRPARDDDDRPCIHSPDPALLRLRGSEGGDLRPGQ</sequence>
<feature type="region of interest" description="Disordered" evidence="15">
    <location>
        <begin position="2844"/>
        <end position="2878"/>
    </location>
</feature>
<dbReference type="FunFam" id="1.20.920.30:FF:000002">
    <property type="entry name" value="Dynein axonemal heavy chain 3"/>
    <property type="match status" value="1"/>
</dbReference>
<dbReference type="GO" id="GO:0005524">
    <property type="term" value="F:ATP binding"/>
    <property type="evidence" value="ECO:0007669"/>
    <property type="project" value="UniProtKB-KW"/>
</dbReference>
<dbReference type="GO" id="GO:0005874">
    <property type="term" value="C:microtubule"/>
    <property type="evidence" value="ECO:0007669"/>
    <property type="project" value="UniProtKB-KW"/>
</dbReference>
<evidence type="ECO:0000256" key="6">
    <source>
        <dbReference type="ARBA" id="ARBA00022741"/>
    </source>
</evidence>
<feature type="compositionally biased region" description="Basic and acidic residues" evidence="15">
    <location>
        <begin position="2867"/>
        <end position="2878"/>
    </location>
</feature>
<dbReference type="SMART" id="SM00382">
    <property type="entry name" value="AAA"/>
    <property type="match status" value="3"/>
</dbReference>
<dbReference type="SUPFAM" id="SSF52540">
    <property type="entry name" value="P-loop containing nucleoside triphosphate hydrolases"/>
    <property type="match status" value="4"/>
</dbReference>
<keyword evidence="6" id="KW-0547">Nucleotide-binding</keyword>
<dbReference type="GO" id="GO:0045505">
    <property type="term" value="F:dynein intermediate chain binding"/>
    <property type="evidence" value="ECO:0007669"/>
    <property type="project" value="InterPro"/>
</dbReference>
<dbReference type="InterPro" id="IPR003593">
    <property type="entry name" value="AAA+_ATPase"/>
</dbReference>
<dbReference type="FunFam" id="1.20.140.100:FF:000001">
    <property type="entry name" value="dynein heavy chain 17, axonemal"/>
    <property type="match status" value="1"/>
</dbReference>
<evidence type="ECO:0000256" key="5">
    <source>
        <dbReference type="ARBA" id="ARBA00022737"/>
    </source>
</evidence>
<accession>A0A813FG30</accession>
<evidence type="ECO:0000256" key="8">
    <source>
        <dbReference type="ARBA" id="ARBA00023017"/>
    </source>
</evidence>
<keyword evidence="8" id="KW-0243">Dynein</keyword>
<dbReference type="Gene3D" id="3.20.180.20">
    <property type="entry name" value="Dynein heavy chain, N-terminal domain 2"/>
    <property type="match status" value="1"/>
</dbReference>
<evidence type="ECO:0000256" key="14">
    <source>
        <dbReference type="SAM" id="Coils"/>
    </source>
</evidence>
<dbReference type="FunFam" id="1.10.287.2620:FF:000001">
    <property type="entry name" value="Cytoplasmic dynein heavy chain 1"/>
    <property type="match status" value="1"/>
</dbReference>
<evidence type="ECO:0000256" key="12">
    <source>
        <dbReference type="ARBA" id="ARBA00023212"/>
    </source>
</evidence>
<evidence type="ECO:0000256" key="1">
    <source>
        <dbReference type="ARBA" id="ARBA00004430"/>
    </source>
</evidence>
<dbReference type="InterPro" id="IPR024317">
    <property type="entry name" value="Dynein_heavy_chain_D4_dom"/>
</dbReference>
<dbReference type="InterPro" id="IPR041589">
    <property type="entry name" value="DNAH3_AAA_lid_1"/>
</dbReference>
<evidence type="ECO:0000256" key="3">
    <source>
        <dbReference type="ARBA" id="ARBA00022490"/>
    </source>
</evidence>
<dbReference type="InterPro" id="IPR043157">
    <property type="entry name" value="Dynein_AAA1S"/>
</dbReference>
<dbReference type="Gene3D" id="1.20.140.100">
    <property type="entry name" value="Dynein heavy chain, N-terminal domain 2"/>
    <property type="match status" value="1"/>
</dbReference>
<evidence type="ECO:0000256" key="7">
    <source>
        <dbReference type="ARBA" id="ARBA00022840"/>
    </source>
</evidence>
<dbReference type="PANTHER" id="PTHR22878:SF69">
    <property type="entry name" value="DYNEIN HEAVY CHAIN"/>
    <property type="match status" value="1"/>
</dbReference>
<feature type="domain" description="AAA+ ATPase" evidence="16">
    <location>
        <begin position="1289"/>
        <end position="1424"/>
    </location>
</feature>
<dbReference type="GO" id="GO:0030286">
    <property type="term" value="C:dynein complex"/>
    <property type="evidence" value="ECO:0007669"/>
    <property type="project" value="UniProtKB-KW"/>
</dbReference>
<feature type="region of interest" description="Disordered" evidence="15">
    <location>
        <begin position="1789"/>
        <end position="1816"/>
    </location>
</feature>
<dbReference type="InterPro" id="IPR013594">
    <property type="entry name" value="Dynein_heavy_tail"/>
</dbReference>
<dbReference type="Gene3D" id="1.20.58.1120">
    <property type="match status" value="1"/>
</dbReference>
<keyword evidence="4" id="KW-0493">Microtubule</keyword>
<dbReference type="FunFam" id="3.40.50.300:FF:001810">
    <property type="entry name" value="Cytoplasmic dynein 2 heavy chain 1"/>
    <property type="match status" value="1"/>
</dbReference>
<dbReference type="Pfam" id="PF17852">
    <property type="entry name" value="Dynein_AAA_lid"/>
    <property type="match status" value="1"/>
</dbReference>
<dbReference type="GO" id="GO:0051959">
    <property type="term" value="F:dynein light intermediate chain binding"/>
    <property type="evidence" value="ECO:0007669"/>
    <property type="project" value="InterPro"/>
</dbReference>
<evidence type="ECO:0000256" key="11">
    <source>
        <dbReference type="ARBA" id="ARBA00023175"/>
    </source>
</evidence>
<dbReference type="PANTHER" id="PTHR22878">
    <property type="entry name" value="DYNEIN HEAVY CHAIN 6, AXONEMAL-LIKE-RELATED"/>
    <property type="match status" value="1"/>
</dbReference>
<dbReference type="Pfam" id="PF12774">
    <property type="entry name" value="AAA_6"/>
    <property type="match status" value="1"/>
</dbReference>
<evidence type="ECO:0000256" key="9">
    <source>
        <dbReference type="ARBA" id="ARBA00023054"/>
    </source>
</evidence>
<dbReference type="GO" id="GO:0007018">
    <property type="term" value="P:microtubule-based movement"/>
    <property type="evidence" value="ECO:0007669"/>
    <property type="project" value="InterPro"/>
</dbReference>
<dbReference type="Gene3D" id="1.10.287.2620">
    <property type="match status" value="1"/>
</dbReference>
<dbReference type="Proteomes" id="UP000654075">
    <property type="component" value="Unassembled WGS sequence"/>
</dbReference>
<dbReference type="InterPro" id="IPR035699">
    <property type="entry name" value="AAA_6"/>
</dbReference>
<dbReference type="EMBL" id="CAJNNV010025208">
    <property type="protein sequence ID" value="CAE8613148.1"/>
    <property type="molecule type" value="Genomic_DNA"/>
</dbReference>
<dbReference type="Pfam" id="PF12777">
    <property type="entry name" value="MT"/>
    <property type="match status" value="1"/>
</dbReference>
<dbReference type="InterPro" id="IPR026983">
    <property type="entry name" value="DHC"/>
</dbReference>
<dbReference type="InterPro" id="IPR041466">
    <property type="entry name" value="Dynein_AAA5_ext"/>
</dbReference>
<dbReference type="OrthoDB" id="424310at2759"/>
<feature type="compositionally biased region" description="Basic and acidic residues" evidence="15">
    <location>
        <begin position="2846"/>
        <end position="2855"/>
    </location>
</feature>
<keyword evidence="5" id="KW-0677">Repeat</keyword>
<evidence type="ECO:0000256" key="4">
    <source>
        <dbReference type="ARBA" id="ARBA00022701"/>
    </source>
</evidence>
<dbReference type="InterPro" id="IPR013602">
    <property type="entry name" value="Dynein_heavy_linker"/>
</dbReference>
<feature type="domain" description="AAA+ ATPase" evidence="16">
    <location>
        <begin position="1567"/>
        <end position="1871"/>
    </location>
</feature>
<evidence type="ECO:0000313" key="18">
    <source>
        <dbReference type="Proteomes" id="UP000654075"/>
    </source>
</evidence>